<evidence type="ECO:0000313" key="1">
    <source>
        <dbReference type="EMBL" id="KAJ9653338.1"/>
    </source>
</evidence>
<accession>A0ACC3A0E9</accession>
<organism evidence="1 2">
    <name type="scientific">Neophaeococcomyces mojaviensis</name>
    <dbReference type="NCBI Taxonomy" id="3383035"/>
    <lineage>
        <taxon>Eukaryota</taxon>
        <taxon>Fungi</taxon>
        <taxon>Dikarya</taxon>
        <taxon>Ascomycota</taxon>
        <taxon>Pezizomycotina</taxon>
        <taxon>Eurotiomycetes</taxon>
        <taxon>Chaetothyriomycetidae</taxon>
        <taxon>Chaetothyriales</taxon>
        <taxon>Chaetothyriales incertae sedis</taxon>
        <taxon>Neophaeococcomyces</taxon>
    </lineage>
</organism>
<sequence length="316" mass="34719">MPKCGSCAKAGVACLSPQRTAKASVPRGLPVTKAKKFIESLEFKVAELERIAASLPQSQEPEMALLDTGGTAASLNGWINTTPSHVVTLNLTPSVDETQSATQDTIMGISPLGAYDANQHQHQHLEKFDLCRMVQAAVNLYRTSGTATRSELEDSDVPDSAFEQARVTEYLKSYLDHIHCLLPMFEERWIRSSMDLICDGNLLMRRSPILLLILALGAILPSRRDILSSHYAFSYIRAAMSHIPSILCTDDIEAMQSILLLTIISLYDPIGGSTWQLAGLAMRVGIVAGLHEEVSTSLNTNDLARNTFWVSYILDR</sequence>
<dbReference type="EMBL" id="JAPDRQ010000158">
    <property type="protein sequence ID" value="KAJ9653338.1"/>
    <property type="molecule type" value="Genomic_DNA"/>
</dbReference>
<dbReference type="Proteomes" id="UP001172386">
    <property type="component" value="Unassembled WGS sequence"/>
</dbReference>
<reference evidence="1" key="1">
    <citation type="submission" date="2022-10" db="EMBL/GenBank/DDBJ databases">
        <title>Culturing micro-colonial fungi from biological soil crusts in the Mojave desert and describing Neophaeococcomyces mojavensis, and introducing the new genera and species Taxawa tesnikishii.</title>
        <authorList>
            <person name="Kurbessoian T."/>
            <person name="Stajich J.E."/>
        </authorList>
    </citation>
    <scope>NUCLEOTIDE SEQUENCE</scope>
    <source>
        <strain evidence="1">JES_112</strain>
    </source>
</reference>
<protein>
    <submittedName>
        <fullName evidence="1">Uncharacterized protein</fullName>
    </submittedName>
</protein>
<proteinExistence type="predicted"/>
<comment type="caution">
    <text evidence="1">The sequence shown here is derived from an EMBL/GenBank/DDBJ whole genome shotgun (WGS) entry which is preliminary data.</text>
</comment>
<evidence type="ECO:0000313" key="2">
    <source>
        <dbReference type="Proteomes" id="UP001172386"/>
    </source>
</evidence>
<name>A0ACC3A0E9_9EURO</name>
<keyword evidence="2" id="KW-1185">Reference proteome</keyword>
<gene>
    <name evidence="1" type="ORF">H2198_007480</name>
</gene>